<keyword evidence="6" id="KW-1185">Reference proteome</keyword>
<organism evidence="5 6">
    <name type="scientific">Xylaria multiplex</name>
    <dbReference type="NCBI Taxonomy" id="323545"/>
    <lineage>
        <taxon>Eukaryota</taxon>
        <taxon>Fungi</taxon>
        <taxon>Dikarya</taxon>
        <taxon>Ascomycota</taxon>
        <taxon>Pezizomycotina</taxon>
        <taxon>Sordariomycetes</taxon>
        <taxon>Xylariomycetidae</taxon>
        <taxon>Xylariales</taxon>
        <taxon>Xylariaceae</taxon>
        <taxon>Xylaria</taxon>
    </lineage>
</organism>
<dbReference type="InterPro" id="IPR015915">
    <property type="entry name" value="Kelch-typ_b-propeller"/>
</dbReference>
<name>A0A7C8IRD0_9PEZI</name>
<keyword evidence="1" id="KW-0880">Kelch repeat</keyword>
<dbReference type="Proteomes" id="UP000481858">
    <property type="component" value="Unassembled WGS sequence"/>
</dbReference>
<evidence type="ECO:0000256" key="3">
    <source>
        <dbReference type="SAM" id="MobiDB-lite"/>
    </source>
</evidence>
<accession>A0A7C8IRD0</accession>
<feature type="transmembrane region" description="Helical" evidence="4">
    <location>
        <begin position="507"/>
        <end position="532"/>
    </location>
</feature>
<gene>
    <name evidence="5" type="ORF">GQX73_g8986</name>
</gene>
<evidence type="ECO:0000256" key="4">
    <source>
        <dbReference type="SAM" id="Phobius"/>
    </source>
</evidence>
<keyword evidence="4" id="KW-1133">Transmembrane helix</keyword>
<feature type="region of interest" description="Disordered" evidence="3">
    <location>
        <begin position="539"/>
        <end position="606"/>
    </location>
</feature>
<comment type="caution">
    <text evidence="5">The sequence shown here is derived from an EMBL/GenBank/DDBJ whole genome shotgun (WGS) entry which is preliminary data.</text>
</comment>
<reference evidence="5 6" key="1">
    <citation type="submission" date="2019-12" db="EMBL/GenBank/DDBJ databases">
        <title>Draft genome sequence of the ascomycete Xylaria multiplex DSM 110363.</title>
        <authorList>
            <person name="Buettner E."/>
            <person name="Kellner H."/>
        </authorList>
    </citation>
    <scope>NUCLEOTIDE SEQUENCE [LARGE SCALE GENOMIC DNA]</scope>
    <source>
        <strain evidence="5 6">DSM 110363</strain>
    </source>
</reference>
<dbReference type="InParanoid" id="A0A7C8IRD0"/>
<keyword evidence="4" id="KW-0472">Membrane</keyword>
<dbReference type="PANTHER" id="PTHR46093">
    <property type="entry name" value="ACYL-COA-BINDING DOMAIN-CONTAINING PROTEIN 5"/>
    <property type="match status" value="1"/>
</dbReference>
<dbReference type="AlphaFoldDB" id="A0A7C8IRD0"/>
<evidence type="ECO:0000256" key="2">
    <source>
        <dbReference type="ARBA" id="ARBA00022737"/>
    </source>
</evidence>
<dbReference type="EMBL" id="WUBL01000145">
    <property type="protein sequence ID" value="KAF2964582.1"/>
    <property type="molecule type" value="Genomic_DNA"/>
</dbReference>
<protein>
    <submittedName>
        <fullName evidence="5">Uncharacterized protein</fullName>
    </submittedName>
</protein>
<proteinExistence type="predicted"/>
<evidence type="ECO:0000313" key="6">
    <source>
        <dbReference type="Proteomes" id="UP000481858"/>
    </source>
</evidence>
<feature type="compositionally biased region" description="Polar residues" evidence="3">
    <location>
        <begin position="539"/>
        <end position="548"/>
    </location>
</feature>
<dbReference type="SUPFAM" id="SSF50965">
    <property type="entry name" value="Galactose oxidase, central domain"/>
    <property type="match status" value="1"/>
</dbReference>
<keyword evidence="2" id="KW-0677">Repeat</keyword>
<sequence length="606" mass="66181">MHLGEHRLPITNAGSNRSRWYHQSQIKNDILFIDGGITSYSDRQQFDNPKAHDDRLNYTGPVTVGTSTYEIIPLPVTFKETNLSDNYIITVDLSVSWDWKTNISEKFVEKTAALGTSNLIPIVQSGALFQGNPNDPQIYLYGGVTPDINTSFADWQGPTTNQYTLWGLNTQTFGWTQYDVSLTVPERPSWGFWAEIPDQGQAFYMNGLVNNLSSASTRGANIPETNLEGMVVLDLQHRTALNRSTEIITSGNPRARGGMVYIPDIGSNGILISLGGATGHGDSLQPVLMNMVYIYDVNSTLGPDSTTSSNGWWTQTIDGAVPSPRVDFCTVVVSAPDRSSFNIHLYGGWDPIKHEEFDEIWVLSIPSFTWIKVYKGVFPRWGHTCHIVGQRQMISVGGTNSTDYPETCDWEWMGVAVLDLSEMAWGSIFDRDKPPYQVNPMISDIIGGGLDGGATMLRPESGWSNTHVAQLFTGTMDQTAYFIPPGASEPNGTTGSAGSNRAGGTNIGAIVGGTVGGVAFLLLLALGLWWLIRKAKSPGQQQQNNYSSPKPEGEQPQQPAMVELDASQAPTEIQGDSAYELYGNMQSPPGEMEGGQVWYSSGGHPQ</sequence>
<evidence type="ECO:0000256" key="1">
    <source>
        <dbReference type="ARBA" id="ARBA00022441"/>
    </source>
</evidence>
<evidence type="ECO:0000313" key="5">
    <source>
        <dbReference type="EMBL" id="KAF2964582.1"/>
    </source>
</evidence>
<keyword evidence="4" id="KW-0812">Transmembrane</keyword>
<dbReference type="PANTHER" id="PTHR46093:SF18">
    <property type="entry name" value="FIBRONECTIN TYPE-III DOMAIN-CONTAINING PROTEIN"/>
    <property type="match status" value="1"/>
</dbReference>
<dbReference type="InterPro" id="IPR011043">
    <property type="entry name" value="Gal_Oxase/kelch_b-propeller"/>
</dbReference>
<dbReference type="Gene3D" id="2.120.10.80">
    <property type="entry name" value="Kelch-type beta propeller"/>
    <property type="match status" value="1"/>
</dbReference>
<dbReference type="OrthoDB" id="10251809at2759"/>